<reference evidence="1" key="1">
    <citation type="journal article" date="2023" name="Science">
        <title>Genome structures resolve the early diversification of teleost fishes.</title>
        <authorList>
            <person name="Parey E."/>
            <person name="Louis A."/>
            <person name="Montfort J."/>
            <person name="Bouchez O."/>
            <person name="Roques C."/>
            <person name="Iampietro C."/>
            <person name="Lluch J."/>
            <person name="Castinel A."/>
            <person name="Donnadieu C."/>
            <person name="Desvignes T."/>
            <person name="Floi Bucao C."/>
            <person name="Jouanno E."/>
            <person name="Wen M."/>
            <person name="Mejri S."/>
            <person name="Dirks R."/>
            <person name="Jansen H."/>
            <person name="Henkel C."/>
            <person name="Chen W.J."/>
            <person name="Zahm M."/>
            <person name="Cabau C."/>
            <person name="Klopp C."/>
            <person name="Thompson A.W."/>
            <person name="Robinson-Rechavi M."/>
            <person name="Braasch I."/>
            <person name="Lecointre G."/>
            <person name="Bobe J."/>
            <person name="Postlethwait J.H."/>
            <person name="Berthelot C."/>
            <person name="Roest Crollius H."/>
            <person name="Guiguen Y."/>
        </authorList>
    </citation>
    <scope>NUCLEOTIDE SEQUENCE</scope>
    <source>
        <strain evidence="1">NC1722</strain>
    </source>
</reference>
<comment type="caution">
    <text evidence="1">The sequence shown here is derived from an EMBL/GenBank/DDBJ whole genome shotgun (WGS) entry which is preliminary data.</text>
</comment>
<organism evidence="1 2">
    <name type="scientific">Aldrovandia affinis</name>
    <dbReference type="NCBI Taxonomy" id="143900"/>
    <lineage>
        <taxon>Eukaryota</taxon>
        <taxon>Metazoa</taxon>
        <taxon>Chordata</taxon>
        <taxon>Craniata</taxon>
        <taxon>Vertebrata</taxon>
        <taxon>Euteleostomi</taxon>
        <taxon>Actinopterygii</taxon>
        <taxon>Neopterygii</taxon>
        <taxon>Teleostei</taxon>
        <taxon>Notacanthiformes</taxon>
        <taxon>Halosauridae</taxon>
        <taxon>Aldrovandia</taxon>
    </lineage>
</organism>
<name>A0AAD7SQI1_9TELE</name>
<evidence type="ECO:0000313" key="2">
    <source>
        <dbReference type="Proteomes" id="UP001221898"/>
    </source>
</evidence>
<proteinExistence type="predicted"/>
<keyword evidence="2" id="KW-1185">Reference proteome</keyword>
<protein>
    <submittedName>
        <fullName evidence="1">Uncharacterized protein</fullName>
    </submittedName>
</protein>
<dbReference type="Proteomes" id="UP001221898">
    <property type="component" value="Unassembled WGS sequence"/>
</dbReference>
<accession>A0AAD7SQI1</accession>
<evidence type="ECO:0000313" key="1">
    <source>
        <dbReference type="EMBL" id="KAJ8406765.1"/>
    </source>
</evidence>
<dbReference type="EMBL" id="JAINUG010000042">
    <property type="protein sequence ID" value="KAJ8406765.1"/>
    <property type="molecule type" value="Genomic_DNA"/>
</dbReference>
<dbReference type="AlphaFoldDB" id="A0AAD7SQI1"/>
<gene>
    <name evidence="1" type="ORF">AAFF_G00296810</name>
</gene>
<sequence length="139" mass="14978">METLRLDVHFEPTQVCEWARRWSWGKNKEAGKEAGPSFGEEAQRLTQDATAAVGRPSFSGQKHGHFRTWEGGLFGGVYGSACVGAERAALCLHSVAGQIVCLARLAASTPAEPIIAGTARESTISARRQEPELRARLAS</sequence>